<proteinExistence type="predicted"/>
<keyword evidence="11" id="KW-1185">Reference proteome</keyword>
<keyword evidence="6" id="KW-0443">Lipid metabolism</keyword>
<dbReference type="Pfam" id="PF02737">
    <property type="entry name" value="3HCDH_N"/>
    <property type="match status" value="1"/>
</dbReference>
<dbReference type="SUPFAM" id="SSF48179">
    <property type="entry name" value="6-phosphogluconate dehydrogenase C-terminal domain-like"/>
    <property type="match status" value="2"/>
</dbReference>
<dbReference type="UniPathway" id="UPA00659"/>
<dbReference type="InterPro" id="IPR006108">
    <property type="entry name" value="3HC_DH_C"/>
</dbReference>
<dbReference type="Gene3D" id="3.40.50.720">
    <property type="entry name" value="NAD(P)-binding Rossmann-like Domain"/>
    <property type="match status" value="1"/>
</dbReference>
<evidence type="ECO:0000256" key="1">
    <source>
        <dbReference type="ARBA" id="ARBA00005005"/>
    </source>
</evidence>
<dbReference type="Gene3D" id="1.10.1040.50">
    <property type="match status" value="1"/>
</dbReference>
<sequence length="790" mass="85448">MSNTLMVRKAAVLGAGVMGAQIAAHLTNAGVETVLFDLPAKEGNPDGVVLKAIANLAKLSPAPLASKSYAAAIIPANYETGLDKLKDCDLIIEAIAERMDWKQDLYKKIAPAVADHAVLASNTSGLGINKLAEVLPEQLRHRFCGVHFFNPPRYMHLAELIPAKTTDSAVLEGLETFLTTTLGKGVVYARDTPNFIGNRIGVFSILATAHHTAESGLGFDEVDALTGPLVGRPKSATYRTSDVVGLDTMAHVIKTMADTLPDDPWHPYFKSPKWLEALIAKGALGQKSGAGVFRKVGKDIMVLDLDKQDYRPADRGAAPEVIEILKNRNPVEKFAQLRASEHPQAQFLWAVFRDLFHYSAYHLSDIAETARDVDLAIRWGYGWSLGPFETWQAAGWKQVAQWIADDIVAGKSMSSAPLPDWVFDGREGVHAAEGSYSPAKNAKLPRSSLPVYQRQRFPDALLGESFAQGETVYENDGVRLWTDGDGVAVVSFKTKMNTVSDAVLDGLQEAVSIAEQKFKGLVIWQPKEPFSAGADLAGALAALQAGKIAEFEAMVANFQATSQRIKYSLVPVVAAVRGLALGGGCEFQMHSSRTVAGLESYIGLVEAGVGLLPAGGGLKEIAVRASQAAGASGDIFSELKRSFETVAMAKVSASAVEAKELGLLRDTDLVVFNAFEQLYVAKQQVLAMAESGYRPPMPARQIRVAGDVGIATFKMMLVNMLEGAFISPYDYEIATRIATVVCGGEVDRNSVVDEEWLLKLERRHFVELAQQEKTQARIAHMLKTGKPLRN</sequence>
<dbReference type="EMBL" id="LDJL01000004">
    <property type="protein sequence ID" value="KRG71125.1"/>
    <property type="molecule type" value="Genomic_DNA"/>
</dbReference>
<dbReference type="SUPFAM" id="SSF51735">
    <property type="entry name" value="NAD(P)-binding Rossmann-fold domains"/>
    <property type="match status" value="1"/>
</dbReference>
<evidence type="ECO:0000256" key="7">
    <source>
        <dbReference type="ARBA" id="ARBA00049556"/>
    </source>
</evidence>
<dbReference type="AlphaFoldDB" id="A0A0R0CN85"/>
<dbReference type="SUPFAM" id="SSF52096">
    <property type="entry name" value="ClpP/crotonase"/>
    <property type="match status" value="1"/>
</dbReference>
<protein>
    <submittedName>
        <fullName evidence="10">3-hydroxyacyl-CoA dehydrogenase</fullName>
    </submittedName>
</protein>
<evidence type="ECO:0000313" key="10">
    <source>
        <dbReference type="EMBL" id="KRG71125.1"/>
    </source>
</evidence>
<dbReference type="PATRIC" id="fig|344882.3.peg.2285"/>
<dbReference type="RefSeq" id="WP_057657456.1">
    <property type="nucleotide sequence ID" value="NZ_LDJL01000004.1"/>
</dbReference>
<dbReference type="STRING" id="344882.ABB29_04740"/>
<dbReference type="InterPro" id="IPR029045">
    <property type="entry name" value="ClpP/crotonase-like_dom_sf"/>
</dbReference>
<organism evidence="10 11">
    <name type="scientific">Pseudoxanthomonas dokdonensis</name>
    <dbReference type="NCBI Taxonomy" id="344882"/>
    <lineage>
        <taxon>Bacteria</taxon>
        <taxon>Pseudomonadati</taxon>
        <taxon>Pseudomonadota</taxon>
        <taxon>Gammaproteobacteria</taxon>
        <taxon>Lysobacterales</taxon>
        <taxon>Lysobacteraceae</taxon>
        <taxon>Pseudoxanthomonas</taxon>
    </lineage>
</organism>
<evidence type="ECO:0000256" key="3">
    <source>
        <dbReference type="ARBA" id="ARBA00022963"/>
    </source>
</evidence>
<comment type="pathway">
    <text evidence="1">Lipid metabolism; fatty acid beta-oxidation.</text>
</comment>
<dbReference type="Pfam" id="PF00725">
    <property type="entry name" value="3HCDH"/>
    <property type="match status" value="1"/>
</dbReference>
<dbReference type="InterPro" id="IPR008927">
    <property type="entry name" value="6-PGluconate_DH-like_C_sf"/>
</dbReference>
<evidence type="ECO:0000259" key="8">
    <source>
        <dbReference type="Pfam" id="PF00725"/>
    </source>
</evidence>
<evidence type="ECO:0000259" key="9">
    <source>
        <dbReference type="Pfam" id="PF02737"/>
    </source>
</evidence>
<dbReference type="GO" id="GO:0003857">
    <property type="term" value="F:(3S)-3-hydroxyacyl-CoA dehydrogenase (NAD+) activity"/>
    <property type="evidence" value="ECO:0007669"/>
    <property type="project" value="UniProtKB-EC"/>
</dbReference>
<reference evidence="10 11" key="1">
    <citation type="submission" date="2015-05" db="EMBL/GenBank/DDBJ databases">
        <title>Genome sequencing and analysis of members of genus Stenotrophomonas.</title>
        <authorList>
            <person name="Patil P.P."/>
            <person name="Midha S."/>
            <person name="Patil P.B."/>
        </authorList>
    </citation>
    <scope>NUCLEOTIDE SEQUENCE [LARGE SCALE GENOMIC DNA]</scope>
    <source>
        <strain evidence="10 11">DSM 21858</strain>
    </source>
</reference>
<name>A0A0R0CN85_9GAMM</name>
<keyword evidence="4" id="KW-0560">Oxidoreductase</keyword>
<comment type="caution">
    <text evidence="10">The sequence shown here is derived from an EMBL/GenBank/DDBJ whole genome shotgun (WGS) entry which is preliminary data.</text>
</comment>
<dbReference type="Gene3D" id="3.90.226.10">
    <property type="entry name" value="2-enoyl-CoA Hydratase, Chain A, domain 1"/>
    <property type="match status" value="1"/>
</dbReference>
<dbReference type="InterPro" id="IPR001753">
    <property type="entry name" value="Enoyl-CoA_hydra/iso"/>
</dbReference>
<dbReference type="OrthoDB" id="5389341at2"/>
<gene>
    <name evidence="10" type="ORF">ABB29_04740</name>
</gene>
<dbReference type="GO" id="GO:0070403">
    <property type="term" value="F:NAD+ binding"/>
    <property type="evidence" value="ECO:0007669"/>
    <property type="project" value="InterPro"/>
</dbReference>
<keyword evidence="5" id="KW-0520">NAD</keyword>
<accession>A0A0R0CN85</accession>
<evidence type="ECO:0000256" key="5">
    <source>
        <dbReference type="ARBA" id="ARBA00023027"/>
    </source>
</evidence>
<dbReference type="GO" id="GO:0006635">
    <property type="term" value="P:fatty acid beta-oxidation"/>
    <property type="evidence" value="ECO:0007669"/>
    <property type="project" value="UniProtKB-UniPathway"/>
</dbReference>
<feature type="domain" description="3-hydroxyacyl-CoA dehydrogenase C-terminal" evidence="8">
    <location>
        <begin position="195"/>
        <end position="293"/>
    </location>
</feature>
<evidence type="ECO:0000256" key="4">
    <source>
        <dbReference type="ARBA" id="ARBA00023002"/>
    </source>
</evidence>
<evidence type="ECO:0000313" key="11">
    <source>
        <dbReference type="Proteomes" id="UP000052052"/>
    </source>
</evidence>
<comment type="catalytic activity">
    <reaction evidence="7">
        <text>a (3S)-3-hydroxyacyl-CoA + NAD(+) = a 3-oxoacyl-CoA + NADH + H(+)</text>
        <dbReference type="Rhea" id="RHEA:22432"/>
        <dbReference type="ChEBI" id="CHEBI:15378"/>
        <dbReference type="ChEBI" id="CHEBI:57318"/>
        <dbReference type="ChEBI" id="CHEBI:57540"/>
        <dbReference type="ChEBI" id="CHEBI:57945"/>
        <dbReference type="ChEBI" id="CHEBI:90726"/>
        <dbReference type="EC" id="1.1.1.35"/>
    </reaction>
</comment>
<evidence type="ECO:0000256" key="2">
    <source>
        <dbReference type="ARBA" id="ARBA00022832"/>
    </source>
</evidence>
<keyword evidence="2" id="KW-0276">Fatty acid metabolism</keyword>
<dbReference type="Proteomes" id="UP000052052">
    <property type="component" value="Unassembled WGS sequence"/>
</dbReference>
<dbReference type="InterPro" id="IPR006176">
    <property type="entry name" value="3-OHacyl-CoA_DH_NAD-bd"/>
</dbReference>
<dbReference type="PANTHER" id="PTHR48075:SF7">
    <property type="entry name" value="3-HYDROXYACYL-COA DEHYDROGENASE-RELATED"/>
    <property type="match status" value="1"/>
</dbReference>
<dbReference type="Pfam" id="PF00378">
    <property type="entry name" value="ECH_1"/>
    <property type="match status" value="1"/>
</dbReference>
<evidence type="ECO:0000256" key="6">
    <source>
        <dbReference type="ARBA" id="ARBA00023098"/>
    </source>
</evidence>
<dbReference type="CDD" id="cd06558">
    <property type="entry name" value="crotonase-like"/>
    <property type="match status" value="1"/>
</dbReference>
<dbReference type="PANTHER" id="PTHR48075">
    <property type="entry name" value="3-HYDROXYACYL-COA DEHYDROGENASE FAMILY PROTEIN"/>
    <property type="match status" value="1"/>
</dbReference>
<feature type="domain" description="3-hydroxyacyl-CoA dehydrogenase NAD binding" evidence="9">
    <location>
        <begin position="9"/>
        <end position="191"/>
    </location>
</feature>
<dbReference type="InterPro" id="IPR036291">
    <property type="entry name" value="NAD(P)-bd_dom_sf"/>
</dbReference>
<keyword evidence="3" id="KW-0442">Lipid degradation</keyword>